<evidence type="ECO:0000313" key="3">
    <source>
        <dbReference type="Proteomes" id="UP000193040"/>
    </source>
</evidence>
<gene>
    <name evidence="2" type="ORF">B5M45_13110</name>
</gene>
<dbReference type="EMBL" id="MZZM01000016">
    <property type="protein sequence ID" value="ORJ61162.1"/>
    <property type="molecule type" value="Genomic_DNA"/>
</dbReference>
<dbReference type="Proteomes" id="UP000193040">
    <property type="component" value="Unassembled WGS sequence"/>
</dbReference>
<protein>
    <recommendedName>
        <fullName evidence="1">HTH cro/C1-type domain-containing protein</fullName>
    </recommendedName>
</protein>
<dbReference type="PROSITE" id="PS50943">
    <property type="entry name" value="HTH_CROC1"/>
    <property type="match status" value="1"/>
</dbReference>
<keyword evidence="3" id="KW-1185">Reference proteome</keyword>
<dbReference type="InterPro" id="IPR001387">
    <property type="entry name" value="Cro/C1-type_HTH"/>
</dbReference>
<dbReference type="InterPro" id="IPR010982">
    <property type="entry name" value="Lambda_DNA-bd_dom_sf"/>
</dbReference>
<dbReference type="CDD" id="cd00093">
    <property type="entry name" value="HTH_XRE"/>
    <property type="match status" value="1"/>
</dbReference>
<sequence>MKYYFAVVFLQGNIWSMIDLAALRRSACLTQTQLAAKLGVGQAQISKIERQDDMLISTLAAYLAALSADAKIVAEVGGHTVTYDITATRRPR</sequence>
<dbReference type="AlphaFoldDB" id="A0A1X0Y7U3"/>
<dbReference type="SUPFAM" id="SSF47413">
    <property type="entry name" value="lambda repressor-like DNA-binding domains"/>
    <property type="match status" value="1"/>
</dbReference>
<evidence type="ECO:0000259" key="1">
    <source>
        <dbReference type="PROSITE" id="PS50943"/>
    </source>
</evidence>
<comment type="caution">
    <text evidence="2">The sequence shown here is derived from an EMBL/GenBank/DDBJ whole genome shotgun (WGS) entry which is preliminary data.</text>
</comment>
<accession>A0A1X0Y7U3</accession>
<evidence type="ECO:0000313" key="2">
    <source>
        <dbReference type="EMBL" id="ORJ61162.1"/>
    </source>
</evidence>
<dbReference type="SMART" id="SM00530">
    <property type="entry name" value="HTH_XRE"/>
    <property type="match status" value="1"/>
</dbReference>
<organism evidence="2 3">
    <name type="scientific">Mycobacterium simiae</name>
    <name type="common">Mycobacterium habana</name>
    <dbReference type="NCBI Taxonomy" id="1784"/>
    <lineage>
        <taxon>Bacteria</taxon>
        <taxon>Bacillati</taxon>
        <taxon>Actinomycetota</taxon>
        <taxon>Actinomycetes</taxon>
        <taxon>Mycobacteriales</taxon>
        <taxon>Mycobacteriaceae</taxon>
        <taxon>Mycobacterium</taxon>
        <taxon>Mycobacterium simiae complex</taxon>
    </lineage>
</organism>
<proteinExistence type="predicted"/>
<name>A0A1X0Y7U3_MYCSI</name>
<reference evidence="2 3" key="1">
    <citation type="submission" date="2017-03" db="EMBL/GenBank/DDBJ databases">
        <title>Genomic insights into Mycobacterium simiae human colonization.</title>
        <authorList>
            <person name="Steffani J.L."/>
            <person name="Brunck M.E."/>
            <person name="Cruz E."/>
            <person name="Montiel R."/>
            <person name="Barona F."/>
        </authorList>
    </citation>
    <scope>NUCLEOTIDE SEQUENCE [LARGE SCALE GENOMIC DNA]</scope>
    <source>
        <strain evidence="2 3">MsiGto</strain>
    </source>
</reference>
<dbReference type="Pfam" id="PF01381">
    <property type="entry name" value="HTH_3"/>
    <property type="match status" value="1"/>
</dbReference>
<feature type="domain" description="HTH cro/C1-type" evidence="1">
    <location>
        <begin position="20"/>
        <end position="73"/>
    </location>
</feature>
<dbReference type="GO" id="GO:0003677">
    <property type="term" value="F:DNA binding"/>
    <property type="evidence" value="ECO:0007669"/>
    <property type="project" value="InterPro"/>
</dbReference>
<dbReference type="Gene3D" id="1.10.260.40">
    <property type="entry name" value="lambda repressor-like DNA-binding domains"/>
    <property type="match status" value="1"/>
</dbReference>